<proteinExistence type="predicted"/>
<name>A0A0E9WSC6_ANGAN</name>
<reference evidence="1" key="2">
    <citation type="journal article" date="2015" name="Fish Shellfish Immunol.">
        <title>Early steps in the European eel (Anguilla anguilla)-Vibrio vulnificus interaction in the gills: Role of the RtxA13 toxin.</title>
        <authorList>
            <person name="Callol A."/>
            <person name="Pajuelo D."/>
            <person name="Ebbesson L."/>
            <person name="Teles M."/>
            <person name="MacKenzie S."/>
            <person name="Amaro C."/>
        </authorList>
    </citation>
    <scope>NUCLEOTIDE SEQUENCE</scope>
</reference>
<sequence length="104" mass="12068">MDCSKKSCSGFYSVQLSNSVVLSLGYSPEKNLYIASLHNARVNKSIYMHSGKKLIILPYMLFSIKYWANVHTGPTYFQNVFNKMVKKIFHFYPFVQYVICSLSY</sequence>
<organism evidence="1">
    <name type="scientific">Anguilla anguilla</name>
    <name type="common">European freshwater eel</name>
    <name type="synonym">Muraena anguilla</name>
    <dbReference type="NCBI Taxonomy" id="7936"/>
    <lineage>
        <taxon>Eukaryota</taxon>
        <taxon>Metazoa</taxon>
        <taxon>Chordata</taxon>
        <taxon>Craniata</taxon>
        <taxon>Vertebrata</taxon>
        <taxon>Euteleostomi</taxon>
        <taxon>Actinopterygii</taxon>
        <taxon>Neopterygii</taxon>
        <taxon>Teleostei</taxon>
        <taxon>Anguilliformes</taxon>
        <taxon>Anguillidae</taxon>
        <taxon>Anguilla</taxon>
    </lineage>
</organism>
<reference evidence="1" key="1">
    <citation type="submission" date="2014-11" db="EMBL/GenBank/DDBJ databases">
        <authorList>
            <person name="Amaro Gonzalez C."/>
        </authorList>
    </citation>
    <scope>NUCLEOTIDE SEQUENCE</scope>
</reference>
<accession>A0A0E9WSC6</accession>
<protein>
    <submittedName>
        <fullName evidence="1">Uncharacterized protein</fullName>
    </submittedName>
</protein>
<evidence type="ECO:0000313" key="1">
    <source>
        <dbReference type="EMBL" id="JAH93319.1"/>
    </source>
</evidence>
<dbReference type="AlphaFoldDB" id="A0A0E9WSC6"/>
<dbReference type="EMBL" id="GBXM01015258">
    <property type="protein sequence ID" value="JAH93319.1"/>
    <property type="molecule type" value="Transcribed_RNA"/>
</dbReference>